<proteinExistence type="predicted"/>
<feature type="transmembrane region" description="Helical" evidence="1">
    <location>
        <begin position="42"/>
        <end position="67"/>
    </location>
</feature>
<feature type="transmembrane region" description="Helical" evidence="1">
    <location>
        <begin position="79"/>
        <end position="98"/>
    </location>
</feature>
<gene>
    <name evidence="2" type="ORF">SAMN05216490_3269</name>
</gene>
<accession>A0A1H1ZVL1</accession>
<protein>
    <submittedName>
        <fullName evidence="2">Uncharacterized protein</fullName>
    </submittedName>
</protein>
<evidence type="ECO:0000256" key="1">
    <source>
        <dbReference type="SAM" id="Phobius"/>
    </source>
</evidence>
<dbReference type="Proteomes" id="UP000199679">
    <property type="component" value="Chromosome I"/>
</dbReference>
<keyword evidence="1" id="KW-0472">Membrane</keyword>
<dbReference type="EMBL" id="LT629740">
    <property type="protein sequence ID" value="SDT37815.1"/>
    <property type="molecule type" value="Genomic_DNA"/>
</dbReference>
<keyword evidence="1" id="KW-0812">Transmembrane</keyword>
<dbReference type="RefSeq" id="WP_091375138.1">
    <property type="nucleotide sequence ID" value="NZ_LT629740.1"/>
</dbReference>
<dbReference type="AlphaFoldDB" id="A0A1H1ZVL1"/>
<feature type="transmembrane region" description="Helical" evidence="1">
    <location>
        <begin position="104"/>
        <end position="122"/>
    </location>
</feature>
<keyword evidence="1" id="KW-1133">Transmembrane helix</keyword>
<name>A0A1H1ZVL1_MUCMA</name>
<reference evidence="2 3" key="1">
    <citation type="submission" date="2016-10" db="EMBL/GenBank/DDBJ databases">
        <authorList>
            <person name="de Groot N.N."/>
        </authorList>
    </citation>
    <scope>NUCLEOTIDE SEQUENCE [LARGE SCALE GENOMIC DNA]</scope>
    <source>
        <strain evidence="2 3">MP1X4</strain>
    </source>
</reference>
<dbReference type="OrthoDB" id="794763at2"/>
<sequence length="129" mass="14770">MKGLPVNLFKTFIFSTILAIAANSIYYAYIQRNLTQDYQHAVPLITGGTFFLTIILTIMASPMLFLANINFWNIIWVRLLLYFSGTIVFIGTVIFMPLSIANKLFDLITGAIFILVHFFFYARTVKKAR</sequence>
<evidence type="ECO:0000313" key="2">
    <source>
        <dbReference type="EMBL" id="SDT37815.1"/>
    </source>
</evidence>
<keyword evidence="3" id="KW-1185">Reference proteome</keyword>
<evidence type="ECO:0000313" key="3">
    <source>
        <dbReference type="Proteomes" id="UP000199679"/>
    </source>
</evidence>
<feature type="transmembrane region" description="Helical" evidence="1">
    <location>
        <begin position="12"/>
        <end position="30"/>
    </location>
</feature>
<organism evidence="2 3">
    <name type="scientific">Mucilaginibacter mallensis</name>
    <dbReference type="NCBI Taxonomy" id="652787"/>
    <lineage>
        <taxon>Bacteria</taxon>
        <taxon>Pseudomonadati</taxon>
        <taxon>Bacteroidota</taxon>
        <taxon>Sphingobacteriia</taxon>
        <taxon>Sphingobacteriales</taxon>
        <taxon>Sphingobacteriaceae</taxon>
        <taxon>Mucilaginibacter</taxon>
    </lineage>
</organism>